<feature type="region of interest" description="Disordered" evidence="2">
    <location>
        <begin position="168"/>
        <end position="189"/>
    </location>
</feature>
<comment type="similarity">
    <text evidence="1">Belongs to the AAA ATPase family.</text>
</comment>
<dbReference type="PANTHER" id="PTHR23070">
    <property type="entry name" value="BCS1 AAA-TYPE ATPASE"/>
    <property type="match status" value="1"/>
</dbReference>
<feature type="domain" description="ATPase AAA-type core" evidence="3">
    <location>
        <begin position="203"/>
        <end position="247"/>
    </location>
</feature>
<dbReference type="GO" id="GO:0016887">
    <property type="term" value="F:ATP hydrolysis activity"/>
    <property type="evidence" value="ECO:0007669"/>
    <property type="project" value="InterPro"/>
</dbReference>
<dbReference type="Proteomes" id="UP001153069">
    <property type="component" value="Unassembled WGS sequence"/>
</dbReference>
<feature type="region of interest" description="Disordered" evidence="2">
    <location>
        <begin position="356"/>
        <end position="386"/>
    </location>
</feature>
<dbReference type="SUPFAM" id="SSF52540">
    <property type="entry name" value="P-loop containing nucleoside triphosphate hydrolases"/>
    <property type="match status" value="1"/>
</dbReference>
<evidence type="ECO:0000256" key="2">
    <source>
        <dbReference type="SAM" id="MobiDB-lite"/>
    </source>
</evidence>
<dbReference type="InterPro" id="IPR003960">
    <property type="entry name" value="ATPase_AAA_CS"/>
</dbReference>
<evidence type="ECO:0000256" key="1">
    <source>
        <dbReference type="RuleBase" id="RU003651"/>
    </source>
</evidence>
<dbReference type="EMBL" id="CAICTM010000024">
    <property type="protein sequence ID" value="CAB9497713.1"/>
    <property type="molecule type" value="Genomic_DNA"/>
</dbReference>
<dbReference type="InterPro" id="IPR003959">
    <property type="entry name" value="ATPase_AAA_core"/>
</dbReference>
<name>A0A9N8H5I5_9STRA</name>
<sequence>MYRRNIEFKSVSRPVGLLAGTANSDDESYNNFLIKAMSLCIHACCNLKMDDADLKLTTIGSDNVTDKVRPVCASHYGQSKTTSTCQLLKQCEIIKLPIKSTWHSVGVFDGSTVRVFYEESSEEKKNGNVCTVAGLEKAVKFGQEDVIFVLEDVAPASDVVKRRDLVPKKTVETPKEPDNPKASATDRRRNALPIIEPTDALSLAGLLHALDGIVDTPGRIVIMTTNHPEFLDPALVRPGRIDRSIDLGCMEFADAKDMVEHYFRSSLSNAGTDRLPALFSGRSRKRNHDDTIAAHGQSDAIESSANTQEPVLKARKLTCREKGLQITPAEVEQLIMTEATIEEMIKKMEDRQEVGADAAEVAGASISPEHSVHVETAVSSSEESGF</sequence>
<feature type="compositionally biased region" description="Polar residues" evidence="2">
    <location>
        <begin position="377"/>
        <end position="386"/>
    </location>
</feature>
<dbReference type="AlphaFoldDB" id="A0A9N8H5I5"/>
<dbReference type="GO" id="GO:0005524">
    <property type="term" value="F:ATP binding"/>
    <property type="evidence" value="ECO:0007669"/>
    <property type="project" value="UniProtKB-KW"/>
</dbReference>
<protein>
    <submittedName>
        <fullName evidence="4">Mitochondrial chaperone BCS1</fullName>
    </submittedName>
</protein>
<keyword evidence="1" id="KW-0547">Nucleotide-binding</keyword>
<dbReference type="InterPro" id="IPR050747">
    <property type="entry name" value="Mitochondrial_chaperone_BCS1"/>
</dbReference>
<evidence type="ECO:0000259" key="3">
    <source>
        <dbReference type="Pfam" id="PF00004"/>
    </source>
</evidence>
<accession>A0A9N8H5I5</accession>
<proteinExistence type="inferred from homology"/>
<evidence type="ECO:0000313" key="5">
    <source>
        <dbReference type="Proteomes" id="UP001153069"/>
    </source>
</evidence>
<evidence type="ECO:0000313" key="4">
    <source>
        <dbReference type="EMBL" id="CAB9497713.1"/>
    </source>
</evidence>
<dbReference type="Gene3D" id="3.40.50.300">
    <property type="entry name" value="P-loop containing nucleotide triphosphate hydrolases"/>
    <property type="match status" value="1"/>
</dbReference>
<dbReference type="PROSITE" id="PS00674">
    <property type="entry name" value="AAA"/>
    <property type="match status" value="1"/>
</dbReference>
<reference evidence="4" key="1">
    <citation type="submission" date="2020-06" db="EMBL/GenBank/DDBJ databases">
        <authorList>
            <consortium name="Plant Systems Biology data submission"/>
        </authorList>
    </citation>
    <scope>NUCLEOTIDE SEQUENCE</scope>
    <source>
        <strain evidence="4">D6</strain>
    </source>
</reference>
<organism evidence="4 5">
    <name type="scientific">Seminavis robusta</name>
    <dbReference type="NCBI Taxonomy" id="568900"/>
    <lineage>
        <taxon>Eukaryota</taxon>
        <taxon>Sar</taxon>
        <taxon>Stramenopiles</taxon>
        <taxon>Ochrophyta</taxon>
        <taxon>Bacillariophyta</taxon>
        <taxon>Bacillariophyceae</taxon>
        <taxon>Bacillariophycidae</taxon>
        <taxon>Naviculales</taxon>
        <taxon>Naviculaceae</taxon>
        <taxon>Seminavis</taxon>
    </lineage>
</organism>
<comment type="caution">
    <text evidence="4">The sequence shown here is derived from an EMBL/GenBank/DDBJ whole genome shotgun (WGS) entry which is preliminary data.</text>
</comment>
<keyword evidence="1" id="KW-0067">ATP-binding</keyword>
<gene>
    <name evidence="4" type="ORF">SEMRO_24_G016570.1</name>
</gene>
<dbReference type="Pfam" id="PF00004">
    <property type="entry name" value="AAA"/>
    <property type="match status" value="1"/>
</dbReference>
<dbReference type="InterPro" id="IPR027417">
    <property type="entry name" value="P-loop_NTPase"/>
</dbReference>
<dbReference type="OrthoDB" id="10251412at2759"/>
<keyword evidence="5" id="KW-1185">Reference proteome</keyword>